<accession>A0A914CSR5</accession>
<dbReference type="WBParaSite" id="ACRNAN_scaffold14114.g21168.t1">
    <property type="protein sequence ID" value="ACRNAN_scaffold14114.g21168.t1"/>
    <property type="gene ID" value="ACRNAN_scaffold14114.g21168"/>
</dbReference>
<protein>
    <submittedName>
        <fullName evidence="2">Uncharacterized protein</fullName>
    </submittedName>
</protein>
<name>A0A914CSR5_9BILA</name>
<evidence type="ECO:0000313" key="1">
    <source>
        <dbReference type="Proteomes" id="UP000887540"/>
    </source>
</evidence>
<keyword evidence="1" id="KW-1185">Reference proteome</keyword>
<reference evidence="2" key="1">
    <citation type="submission" date="2022-11" db="UniProtKB">
        <authorList>
            <consortium name="WormBaseParasite"/>
        </authorList>
    </citation>
    <scope>IDENTIFICATION</scope>
</reference>
<dbReference type="AlphaFoldDB" id="A0A914CSR5"/>
<sequence length="115" mass="13225">MITYIVASTCWHADFVTLHRKLLVSKLCDIKNPVCVVNVPNPNFWQKIMVVATHCAEALAKWTARNYITKLSEQLSPNGPTLWGHKMTSHKTESIRFSGMHMRIVFRNKHIHLKG</sequence>
<proteinExistence type="predicted"/>
<dbReference type="Proteomes" id="UP000887540">
    <property type="component" value="Unplaced"/>
</dbReference>
<evidence type="ECO:0000313" key="2">
    <source>
        <dbReference type="WBParaSite" id="ACRNAN_scaffold14114.g21168.t1"/>
    </source>
</evidence>
<organism evidence="1 2">
    <name type="scientific">Acrobeloides nanus</name>
    <dbReference type="NCBI Taxonomy" id="290746"/>
    <lineage>
        <taxon>Eukaryota</taxon>
        <taxon>Metazoa</taxon>
        <taxon>Ecdysozoa</taxon>
        <taxon>Nematoda</taxon>
        <taxon>Chromadorea</taxon>
        <taxon>Rhabditida</taxon>
        <taxon>Tylenchina</taxon>
        <taxon>Cephalobomorpha</taxon>
        <taxon>Cephaloboidea</taxon>
        <taxon>Cephalobidae</taxon>
        <taxon>Acrobeloides</taxon>
    </lineage>
</organism>